<evidence type="ECO:0000313" key="1">
    <source>
        <dbReference type="EMBL" id="KAI4561070.1"/>
    </source>
</evidence>
<sequence>MYEQRPWIMRTPLALEHSACAPSTSGWKNSDPWGIRLSIPGTRSRERTRWSGTEGGGCLDRPGPKVENPIQPSTQGHGPTETTQLQPRGQTVCGCTNHVLLQTPCPQGADRSEATSATSDPEAPDSEPTGQACEGPRALETTRDGECGFTRALCLAQLHPELAPGGRSEHLRVPETDYRTNTRISSKELKKRKVPSDEDTASDRAGHPQADMGELRAVTGTNNTVQGPRDQPTIDPSHLGSTSKPVGPGEPGASVTSEAGCSSTRALLVHGTFAVTDGPVKALCLSKGNLPLFEAPEEEKKSHTAQEPTCGKLHTWCHSLNTGLRSDMADGGRPGRPRQNACPLLRRRHGSCEDRLKDFGTSGSRDHRHLGIPVFSAEYTTALSVPKGLENQTSATRQAGRRARLPHIVHGRPGTMLNLTEFRFNPNKNINWKAPASLFKRIRPWRDEDFTKTMCEDY</sequence>
<dbReference type="EMBL" id="CM043047">
    <property type="protein sequence ID" value="KAI4561070.1"/>
    <property type="molecule type" value="Genomic_DNA"/>
</dbReference>
<proteinExistence type="predicted"/>
<protein>
    <submittedName>
        <fullName evidence="1">Uncharacterized protein</fullName>
    </submittedName>
</protein>
<gene>
    <name evidence="1" type="ORF">MJG53_017699</name>
</gene>
<comment type="caution">
    <text evidence="1">The sequence shown here is derived from an EMBL/GenBank/DDBJ whole genome shotgun (WGS) entry which is preliminary data.</text>
</comment>
<name>A0ACB9U9G1_9CETA</name>
<accession>A0ACB9U9G1</accession>
<evidence type="ECO:0000313" key="2">
    <source>
        <dbReference type="Proteomes" id="UP001057279"/>
    </source>
</evidence>
<keyword evidence="2" id="KW-1185">Reference proteome</keyword>
<reference evidence="1" key="1">
    <citation type="submission" date="2022-03" db="EMBL/GenBank/DDBJ databases">
        <title>Genomic analyses of argali, domestic sheep and their hybrids provide insights into chromosomal evolution, heterosis and genetic basis of agronomic traits.</title>
        <authorList>
            <person name="Li M."/>
        </authorList>
    </citation>
    <scope>NUCLEOTIDE SEQUENCE</scope>
    <source>
        <strain evidence="1">F1 hybrid</strain>
    </source>
</reference>
<organism evidence="1 2">
    <name type="scientific">Ovis ammon polii x Ovis aries</name>
    <dbReference type="NCBI Taxonomy" id="2918886"/>
    <lineage>
        <taxon>Eukaryota</taxon>
        <taxon>Metazoa</taxon>
        <taxon>Chordata</taxon>
        <taxon>Craniata</taxon>
        <taxon>Vertebrata</taxon>
        <taxon>Euteleostomi</taxon>
        <taxon>Mammalia</taxon>
        <taxon>Eutheria</taxon>
        <taxon>Laurasiatheria</taxon>
        <taxon>Artiodactyla</taxon>
        <taxon>Ruminantia</taxon>
        <taxon>Pecora</taxon>
        <taxon>Bovidae</taxon>
        <taxon>Caprinae</taxon>
        <taxon>Ovis</taxon>
    </lineage>
</organism>
<dbReference type="Proteomes" id="UP001057279">
    <property type="component" value="Linkage Group LG22"/>
</dbReference>